<evidence type="ECO:0000313" key="5">
    <source>
        <dbReference type="EMBL" id="SHM15728.1"/>
    </source>
</evidence>
<feature type="domain" description="ABC transporter" evidence="4">
    <location>
        <begin position="3"/>
        <end position="218"/>
    </location>
</feature>
<proteinExistence type="predicted"/>
<evidence type="ECO:0000313" key="6">
    <source>
        <dbReference type="Proteomes" id="UP000184280"/>
    </source>
</evidence>
<evidence type="ECO:0000256" key="1">
    <source>
        <dbReference type="ARBA" id="ARBA00022448"/>
    </source>
</evidence>
<dbReference type="RefSeq" id="WP_081358135.1">
    <property type="nucleotide sequence ID" value="NZ_FOLF01000003.1"/>
</dbReference>
<accession>A0A1M7GHX6</accession>
<organism evidence="5 6">
    <name type="scientific">Xylanibacter ruminicola</name>
    <name type="common">Prevotella ruminicola</name>
    <dbReference type="NCBI Taxonomy" id="839"/>
    <lineage>
        <taxon>Bacteria</taxon>
        <taxon>Pseudomonadati</taxon>
        <taxon>Bacteroidota</taxon>
        <taxon>Bacteroidia</taxon>
        <taxon>Bacteroidales</taxon>
        <taxon>Prevotellaceae</taxon>
        <taxon>Xylanibacter</taxon>
    </lineage>
</organism>
<evidence type="ECO:0000259" key="4">
    <source>
        <dbReference type="PROSITE" id="PS50893"/>
    </source>
</evidence>
<protein>
    <submittedName>
        <fullName evidence="5">ABC-2 type transport system ATP-binding protein</fullName>
    </submittedName>
</protein>
<keyword evidence="2" id="KW-0547">Nucleotide-binding</keyword>
<dbReference type="Gene3D" id="3.40.50.300">
    <property type="entry name" value="P-loop containing nucleotide triphosphate hydrolases"/>
    <property type="match status" value="1"/>
</dbReference>
<dbReference type="SMART" id="SM00382">
    <property type="entry name" value="AAA"/>
    <property type="match status" value="1"/>
</dbReference>
<dbReference type="EMBL" id="FRCJ01000002">
    <property type="protein sequence ID" value="SHM15728.1"/>
    <property type="molecule type" value="Genomic_DNA"/>
</dbReference>
<dbReference type="SUPFAM" id="SSF52540">
    <property type="entry name" value="P-loop containing nucleoside triphosphate hydrolases"/>
    <property type="match status" value="1"/>
</dbReference>
<dbReference type="GO" id="GO:0005524">
    <property type="term" value="F:ATP binding"/>
    <property type="evidence" value="ECO:0007669"/>
    <property type="project" value="UniProtKB-KW"/>
</dbReference>
<dbReference type="InterPro" id="IPR003593">
    <property type="entry name" value="AAA+_ATPase"/>
</dbReference>
<keyword evidence="3 5" id="KW-0067">ATP-binding</keyword>
<dbReference type="PANTHER" id="PTHR42939">
    <property type="entry name" value="ABC TRANSPORTER ATP-BINDING PROTEIN ALBC-RELATED"/>
    <property type="match status" value="1"/>
</dbReference>
<dbReference type="GO" id="GO:0016887">
    <property type="term" value="F:ATP hydrolysis activity"/>
    <property type="evidence" value="ECO:0007669"/>
    <property type="project" value="InterPro"/>
</dbReference>
<dbReference type="OrthoDB" id="9808363at2"/>
<sequence>MMIEIRNLTKKYRELTVIDNFCHSFDGGKVYGIMGENGAGKSTLFRCIAGIESYDGSVVVNENKQIGYMNDTPFYYSYVTGMEHIEFCLRAKGKTISRDEIEQLNEKFALPLQRYASRYSLGMKKRLMLLTLMLQDNDIVIMDEPFNGIDLAGTIILRQWLKDLKAQGRCVILSSHIVAAIADICDEMTYIHHGKAVCDFSGMSAASIEQYIMEEFLSHLS</sequence>
<dbReference type="InterPro" id="IPR051782">
    <property type="entry name" value="ABC_Transporter_VariousFunc"/>
</dbReference>
<dbReference type="AlphaFoldDB" id="A0A1M7GHX6"/>
<evidence type="ECO:0000256" key="2">
    <source>
        <dbReference type="ARBA" id="ARBA00022741"/>
    </source>
</evidence>
<evidence type="ECO:0000256" key="3">
    <source>
        <dbReference type="ARBA" id="ARBA00022840"/>
    </source>
</evidence>
<dbReference type="Pfam" id="PF00005">
    <property type="entry name" value="ABC_tran"/>
    <property type="match status" value="1"/>
</dbReference>
<keyword evidence="1" id="KW-0813">Transport</keyword>
<dbReference type="InterPro" id="IPR017871">
    <property type="entry name" value="ABC_transporter-like_CS"/>
</dbReference>
<dbReference type="CDD" id="cd03230">
    <property type="entry name" value="ABC_DR_subfamily_A"/>
    <property type="match status" value="1"/>
</dbReference>
<dbReference type="PANTHER" id="PTHR42939:SF1">
    <property type="entry name" value="ABC TRANSPORTER ATP-BINDING PROTEIN ALBC-RELATED"/>
    <property type="match status" value="1"/>
</dbReference>
<dbReference type="InterPro" id="IPR027417">
    <property type="entry name" value="P-loop_NTPase"/>
</dbReference>
<dbReference type="PROSITE" id="PS50893">
    <property type="entry name" value="ABC_TRANSPORTER_2"/>
    <property type="match status" value="1"/>
</dbReference>
<gene>
    <name evidence="5" type="ORF">SAMN04488494_1472</name>
</gene>
<dbReference type="InterPro" id="IPR003439">
    <property type="entry name" value="ABC_transporter-like_ATP-bd"/>
</dbReference>
<dbReference type="Proteomes" id="UP000184280">
    <property type="component" value="Unassembled WGS sequence"/>
</dbReference>
<dbReference type="PROSITE" id="PS00211">
    <property type="entry name" value="ABC_TRANSPORTER_1"/>
    <property type="match status" value="1"/>
</dbReference>
<name>A0A1M7GHX6_XYLRU</name>
<reference evidence="5 6" key="1">
    <citation type="submission" date="2016-11" db="EMBL/GenBank/DDBJ databases">
        <authorList>
            <person name="Jaros S."/>
            <person name="Januszkiewicz K."/>
            <person name="Wedrychowicz H."/>
        </authorList>
    </citation>
    <scope>NUCLEOTIDE SEQUENCE [LARGE SCALE GENOMIC DNA]</scope>
    <source>
        <strain evidence="5 6">BPI-34</strain>
    </source>
</reference>